<organism evidence="1 2">
    <name type="scientific">Colwellia psychrerythraea</name>
    <name type="common">Vibrio psychroerythus</name>
    <dbReference type="NCBI Taxonomy" id="28229"/>
    <lineage>
        <taxon>Bacteria</taxon>
        <taxon>Pseudomonadati</taxon>
        <taxon>Pseudomonadota</taxon>
        <taxon>Gammaproteobacteria</taxon>
        <taxon>Alteromonadales</taxon>
        <taxon>Colwelliaceae</taxon>
        <taxon>Colwellia</taxon>
    </lineage>
</organism>
<protein>
    <submittedName>
        <fullName evidence="1">Uncharacterized protein</fullName>
    </submittedName>
</protein>
<name>A0A099KKZ2_COLPS</name>
<dbReference type="PATRIC" id="fig|28229.4.peg.2380"/>
<dbReference type="AlphaFoldDB" id="A0A099KKZ2"/>
<comment type="caution">
    <text evidence="1">The sequence shown here is derived from an EMBL/GenBank/DDBJ whole genome shotgun (WGS) entry which is preliminary data.</text>
</comment>
<evidence type="ECO:0000313" key="1">
    <source>
        <dbReference type="EMBL" id="KGJ91464.1"/>
    </source>
</evidence>
<accession>A0A099KKZ2</accession>
<reference evidence="1 2" key="1">
    <citation type="submission" date="2014-08" db="EMBL/GenBank/DDBJ databases">
        <title>Genomic and Phenotypic Diversity of Colwellia psychrerythraea strains from Disparate Marine Basins.</title>
        <authorList>
            <person name="Techtmann S.M."/>
            <person name="Stelling S.C."/>
            <person name="Utturkar S.M."/>
            <person name="Alshibli N."/>
            <person name="Harris A."/>
            <person name="Brown S.D."/>
            <person name="Hazen T.C."/>
        </authorList>
    </citation>
    <scope>NUCLEOTIDE SEQUENCE [LARGE SCALE GENOMIC DNA]</scope>
    <source>
        <strain evidence="1 2">ND2E</strain>
    </source>
</reference>
<proteinExistence type="predicted"/>
<sequence length="56" mass="6610">MYCIAKYKALMLTFKQTHLKQDTNKPIKNKLGKLCLDKNHKLILLKIQLLTCDNDY</sequence>
<evidence type="ECO:0000313" key="2">
    <source>
        <dbReference type="Proteomes" id="UP000029843"/>
    </source>
</evidence>
<dbReference type="Proteomes" id="UP000029843">
    <property type="component" value="Unassembled WGS sequence"/>
</dbReference>
<gene>
    <name evidence="1" type="ORF">ND2E_3329</name>
</gene>
<dbReference type="EMBL" id="JQED01000029">
    <property type="protein sequence ID" value="KGJ91464.1"/>
    <property type="molecule type" value="Genomic_DNA"/>
</dbReference>